<dbReference type="GO" id="GO:0005886">
    <property type="term" value="C:plasma membrane"/>
    <property type="evidence" value="ECO:0007669"/>
    <property type="project" value="UniProtKB-SubCell"/>
</dbReference>
<dbReference type="InterPro" id="IPR000719">
    <property type="entry name" value="Prot_kinase_dom"/>
</dbReference>
<keyword evidence="4" id="KW-1003">Cell membrane</keyword>
<dbReference type="GO" id="GO:0035556">
    <property type="term" value="P:intracellular signal transduction"/>
    <property type="evidence" value="ECO:0007669"/>
    <property type="project" value="InterPro"/>
</dbReference>
<reference evidence="21" key="1">
    <citation type="submission" date="2022-10" db="EMBL/GenBank/DDBJ databases">
        <title>Genome assembly of Pristionchus species.</title>
        <authorList>
            <person name="Yoshida K."/>
            <person name="Sommer R.J."/>
        </authorList>
    </citation>
    <scope>NUCLEOTIDE SEQUENCE [LARGE SCALE GENOMIC DNA]</scope>
    <source>
        <strain evidence="21">RS5460</strain>
    </source>
</reference>
<dbReference type="PROSITE" id="PS00452">
    <property type="entry name" value="GUANYLATE_CYCLASE_1"/>
    <property type="match status" value="1"/>
</dbReference>
<dbReference type="GO" id="GO:0004672">
    <property type="term" value="F:protein kinase activity"/>
    <property type="evidence" value="ECO:0007669"/>
    <property type="project" value="InterPro"/>
</dbReference>
<accession>A0AAN5I349</accession>
<dbReference type="InterPro" id="IPR029787">
    <property type="entry name" value="Nucleotide_cyclase"/>
</dbReference>
<feature type="non-terminal residue" evidence="20">
    <location>
        <position position="1055"/>
    </location>
</feature>
<dbReference type="CDD" id="cd07302">
    <property type="entry name" value="CHD"/>
    <property type="match status" value="1"/>
</dbReference>
<evidence type="ECO:0000256" key="4">
    <source>
        <dbReference type="ARBA" id="ARBA00022475"/>
    </source>
</evidence>
<evidence type="ECO:0000256" key="17">
    <source>
        <dbReference type="SAM" id="Phobius"/>
    </source>
</evidence>
<dbReference type="Proteomes" id="UP001328107">
    <property type="component" value="Unassembled WGS sequence"/>
</dbReference>
<name>A0AAN5I349_9BILA</name>
<evidence type="ECO:0000256" key="11">
    <source>
        <dbReference type="ARBA" id="ARBA00023180"/>
    </source>
</evidence>
<comment type="catalytic activity">
    <reaction evidence="1 15">
        <text>GTP = 3',5'-cyclic GMP + diphosphate</text>
        <dbReference type="Rhea" id="RHEA:13665"/>
        <dbReference type="ChEBI" id="CHEBI:33019"/>
        <dbReference type="ChEBI" id="CHEBI:37565"/>
        <dbReference type="ChEBI" id="CHEBI:57746"/>
        <dbReference type="EC" id="4.6.1.2"/>
    </reaction>
</comment>
<dbReference type="Gene3D" id="1.10.510.10">
    <property type="entry name" value="Transferase(Phosphotransferase) domain 1"/>
    <property type="match status" value="1"/>
</dbReference>
<keyword evidence="10" id="KW-0675">Receptor</keyword>
<dbReference type="AlphaFoldDB" id="A0AAN5I349"/>
<dbReference type="GO" id="GO:0001653">
    <property type="term" value="F:peptide receptor activity"/>
    <property type="evidence" value="ECO:0007669"/>
    <property type="project" value="TreeGrafter"/>
</dbReference>
<evidence type="ECO:0000256" key="8">
    <source>
        <dbReference type="ARBA" id="ARBA00022989"/>
    </source>
</evidence>
<keyword evidence="21" id="KW-1185">Reference proteome</keyword>
<evidence type="ECO:0000256" key="6">
    <source>
        <dbReference type="ARBA" id="ARBA00022729"/>
    </source>
</evidence>
<dbReference type="Gene3D" id="3.40.50.2300">
    <property type="match status" value="2"/>
</dbReference>
<keyword evidence="5 17" id="KW-0812">Transmembrane</keyword>
<dbReference type="CDD" id="cd06352">
    <property type="entry name" value="PBP1_NPR_GC-like"/>
    <property type="match status" value="1"/>
</dbReference>
<evidence type="ECO:0000259" key="19">
    <source>
        <dbReference type="PROSITE" id="PS50125"/>
    </source>
</evidence>
<dbReference type="EC" id="4.6.1.2" evidence="3 15"/>
<dbReference type="EMBL" id="BTRK01000004">
    <property type="protein sequence ID" value="GMR50292.1"/>
    <property type="molecule type" value="Genomic_DNA"/>
</dbReference>
<comment type="similarity">
    <text evidence="14">Belongs to the adenylyl cyclase class-4/guanylyl cyclase family.</text>
</comment>
<dbReference type="InterPro" id="IPR028082">
    <property type="entry name" value="Peripla_BP_I"/>
</dbReference>
<feature type="transmembrane region" description="Helical" evidence="17">
    <location>
        <begin position="439"/>
        <end position="462"/>
    </location>
</feature>
<dbReference type="PANTHER" id="PTHR11920">
    <property type="entry name" value="GUANYLYL CYCLASE"/>
    <property type="match status" value="1"/>
</dbReference>
<protein>
    <recommendedName>
        <fullName evidence="3 15">Guanylate cyclase</fullName>
        <ecNumber evidence="3 15">4.6.1.2</ecNumber>
    </recommendedName>
</protein>
<gene>
    <name evidence="20" type="ORF">PMAYCL1PPCAC_20487</name>
</gene>
<dbReference type="Pfam" id="PF07714">
    <property type="entry name" value="PK_Tyr_Ser-Thr"/>
    <property type="match status" value="1"/>
</dbReference>
<evidence type="ECO:0000256" key="1">
    <source>
        <dbReference type="ARBA" id="ARBA00001436"/>
    </source>
</evidence>
<evidence type="ECO:0000256" key="16">
    <source>
        <dbReference type="SAM" id="MobiDB-lite"/>
    </source>
</evidence>
<keyword evidence="9 17" id="KW-0472">Membrane</keyword>
<dbReference type="SUPFAM" id="SSF55073">
    <property type="entry name" value="Nucleotide cyclase"/>
    <property type="match status" value="1"/>
</dbReference>
<feature type="domain" description="Guanylate cyclase" evidence="19">
    <location>
        <begin position="872"/>
        <end position="1002"/>
    </location>
</feature>
<dbReference type="Pfam" id="PF01094">
    <property type="entry name" value="ANF_receptor"/>
    <property type="match status" value="1"/>
</dbReference>
<feature type="region of interest" description="Disordered" evidence="16">
    <location>
        <begin position="492"/>
        <end position="513"/>
    </location>
</feature>
<keyword evidence="8 17" id="KW-1133">Transmembrane helix</keyword>
<dbReference type="SUPFAM" id="SSF56112">
    <property type="entry name" value="Protein kinase-like (PK-like)"/>
    <property type="match status" value="1"/>
</dbReference>
<evidence type="ECO:0000256" key="2">
    <source>
        <dbReference type="ARBA" id="ARBA00004251"/>
    </source>
</evidence>
<keyword evidence="12 14" id="KW-0456">Lyase</keyword>
<evidence type="ECO:0000313" key="21">
    <source>
        <dbReference type="Proteomes" id="UP001328107"/>
    </source>
</evidence>
<evidence type="ECO:0000256" key="15">
    <source>
        <dbReference type="RuleBase" id="RU003431"/>
    </source>
</evidence>
<keyword evidence="7" id="KW-0547">Nucleotide-binding</keyword>
<evidence type="ECO:0000256" key="3">
    <source>
        <dbReference type="ARBA" id="ARBA00012202"/>
    </source>
</evidence>
<dbReference type="Pfam" id="PF00211">
    <property type="entry name" value="Guanylate_cyc"/>
    <property type="match status" value="1"/>
</dbReference>
<evidence type="ECO:0000313" key="20">
    <source>
        <dbReference type="EMBL" id="GMR50292.1"/>
    </source>
</evidence>
<dbReference type="SUPFAM" id="SSF53822">
    <property type="entry name" value="Periplasmic binding protein-like I"/>
    <property type="match status" value="1"/>
</dbReference>
<dbReference type="PROSITE" id="PS50011">
    <property type="entry name" value="PROTEIN_KINASE_DOM"/>
    <property type="match status" value="1"/>
</dbReference>
<feature type="domain" description="Protein kinase" evidence="18">
    <location>
        <begin position="504"/>
        <end position="800"/>
    </location>
</feature>
<dbReference type="GO" id="GO:0007168">
    <property type="term" value="P:receptor guanylyl cyclase signaling pathway"/>
    <property type="evidence" value="ECO:0007669"/>
    <property type="project" value="TreeGrafter"/>
</dbReference>
<keyword evidence="13 15" id="KW-0141">cGMP biosynthesis</keyword>
<dbReference type="InterPro" id="IPR018297">
    <property type="entry name" value="A/G_cyclase_CS"/>
</dbReference>
<keyword evidence="11" id="KW-0325">Glycoprotein</keyword>
<evidence type="ECO:0000256" key="14">
    <source>
        <dbReference type="RuleBase" id="RU000405"/>
    </source>
</evidence>
<feature type="non-terminal residue" evidence="20">
    <location>
        <position position="1"/>
    </location>
</feature>
<dbReference type="Gene3D" id="3.30.70.1230">
    <property type="entry name" value="Nucleotide cyclase"/>
    <property type="match status" value="1"/>
</dbReference>
<evidence type="ECO:0000256" key="9">
    <source>
        <dbReference type="ARBA" id="ARBA00023136"/>
    </source>
</evidence>
<evidence type="ECO:0000256" key="5">
    <source>
        <dbReference type="ARBA" id="ARBA00022692"/>
    </source>
</evidence>
<dbReference type="PROSITE" id="PS50125">
    <property type="entry name" value="GUANYLATE_CYCLASE_2"/>
    <property type="match status" value="1"/>
</dbReference>
<evidence type="ECO:0000259" key="18">
    <source>
        <dbReference type="PROSITE" id="PS50011"/>
    </source>
</evidence>
<evidence type="ECO:0000256" key="10">
    <source>
        <dbReference type="ARBA" id="ARBA00023170"/>
    </source>
</evidence>
<organism evidence="20 21">
    <name type="scientific">Pristionchus mayeri</name>
    <dbReference type="NCBI Taxonomy" id="1317129"/>
    <lineage>
        <taxon>Eukaryota</taxon>
        <taxon>Metazoa</taxon>
        <taxon>Ecdysozoa</taxon>
        <taxon>Nematoda</taxon>
        <taxon>Chromadorea</taxon>
        <taxon>Rhabditida</taxon>
        <taxon>Rhabditina</taxon>
        <taxon>Diplogasteromorpha</taxon>
        <taxon>Diplogasteroidea</taxon>
        <taxon>Neodiplogasteridae</taxon>
        <taxon>Pristionchus</taxon>
    </lineage>
</organism>
<dbReference type="InterPro" id="IPR050401">
    <property type="entry name" value="Cyclic_nucleotide_synthase"/>
</dbReference>
<dbReference type="SMART" id="SM00044">
    <property type="entry name" value="CYCc"/>
    <property type="match status" value="1"/>
</dbReference>
<dbReference type="FunFam" id="3.30.70.1230:FF:000050">
    <property type="entry name" value="Guanylate cyclase"/>
    <property type="match status" value="1"/>
</dbReference>
<dbReference type="GO" id="GO:0007606">
    <property type="term" value="P:sensory perception of chemical stimulus"/>
    <property type="evidence" value="ECO:0007669"/>
    <property type="project" value="UniProtKB-ARBA"/>
</dbReference>
<comment type="subcellular location">
    <subcellularLocation>
        <location evidence="2">Cell membrane</location>
        <topology evidence="2">Single-pass type I membrane protein</topology>
    </subcellularLocation>
</comment>
<dbReference type="GO" id="GO:0004383">
    <property type="term" value="F:guanylate cyclase activity"/>
    <property type="evidence" value="ECO:0007669"/>
    <property type="project" value="UniProtKB-EC"/>
</dbReference>
<evidence type="ECO:0000256" key="12">
    <source>
        <dbReference type="ARBA" id="ARBA00023239"/>
    </source>
</evidence>
<dbReference type="InterPro" id="IPR001245">
    <property type="entry name" value="Ser-Thr/Tyr_kinase_cat_dom"/>
</dbReference>
<proteinExistence type="inferred from homology"/>
<dbReference type="InterPro" id="IPR001054">
    <property type="entry name" value="A/G_cyclase"/>
</dbReference>
<dbReference type="InterPro" id="IPR011009">
    <property type="entry name" value="Kinase-like_dom_sf"/>
</dbReference>
<dbReference type="GO" id="GO:0004016">
    <property type="term" value="F:adenylate cyclase activity"/>
    <property type="evidence" value="ECO:0007669"/>
    <property type="project" value="TreeGrafter"/>
</dbReference>
<keyword evidence="6" id="KW-0732">Signal</keyword>
<dbReference type="InterPro" id="IPR001828">
    <property type="entry name" value="ANF_lig-bd_rcpt"/>
</dbReference>
<evidence type="ECO:0000256" key="7">
    <source>
        <dbReference type="ARBA" id="ARBA00022741"/>
    </source>
</evidence>
<comment type="caution">
    <text evidence="20">The sequence shown here is derived from an EMBL/GenBank/DDBJ whole genome shotgun (WGS) entry which is preliminary data.</text>
</comment>
<sequence length="1055" mass="118722">HKYKIKERNDEGGVVVIGHLQPNNPSIAHEPDILRMCADDLRERNILPEKYSFEVATRESCNQFSGVENAAHLHYIKNATIYFGPGCNNEMLVIGRLAPLWNVPIVAHMSGDDALSDRDEFPSLGSVALTSASEMARATYTFLQLNNWKQVVIVRPTIDAARLSVHALINICREKGIKINDVYDVDPYASAEQIMSSGVTEEIESRGRIIVVEMGMDMHSATQFMLAVKRREMKGEEYVYIIPWLAHVADHYPWEASNIDKQEVKQAFESTVVITAHGYDRKLFDDFQDRFSKKTGIVSTHFGTVNYMSLYDALFLYGLALRDAFEETRNYNIHKNGSLLWSKMTNRQFIGATGQVLINNKAIRVPSYAVYYASNGTLDIVVELEAKLGDRQACSLDQSVCSEHLAHETKQFFWPSHNGIYPPDEPGCGFTGSKCDNTLYYVLIGLIATASILAPLSYFIYIKQKEAQLYDMTWRIPRDAIRLTDDMQSKSKASLKTNSTTTTTNSSTSGGSGSFSKRLIAAKQATCNGVSLAVKRFTQMRNINFPKSELRLLKEMKAMENENLNKFYGIAFNQQNEFIVAWILCNRGSLEDILFDEEMKLGHNFKVSFAKDVVKGLGFLHATTIQYHGLLCLQNCLVDSNWTVKLSNFRTERMISEKMKDMEIKEHLAEGEEEVDEKHRFADRKYVQQAPEIIRAILANHEIPHGTQAADIYSLGMVIYQILFRVQPFHERSKSVEKLMKMLAMVNDDDVLIRPSFPSANTGEEGTNLQLLSCLEACWLEIPEMRPNIKKVKTMVNANLTSKGKGTLIDQMITMMEEYAGTLEVLVRDRTLMLEEAQKQADRLLFNMLPRTVAENLKTGKSVPPQLYSCATVLFSDIPAFLQISATSTPFQIVNFLNDTFSGFDAIIAKHDAYKVETIGDAYMIVSGVPIENGNNHVQHIADIALKMRAFMANFKLEHKPSEMLALRVGFHSGSVAAGVVGLAAPRYCLFGDTVNMASRMESTATAGKIQISEQSCTLLKCFFTQFSVTERGKVEVKGKGECMTYYLEGKWSKK</sequence>
<dbReference type="GO" id="GO:0005524">
    <property type="term" value="F:ATP binding"/>
    <property type="evidence" value="ECO:0007669"/>
    <property type="project" value="InterPro"/>
</dbReference>
<dbReference type="PANTHER" id="PTHR11920:SF503">
    <property type="entry name" value="RECEPTOR-TYPE GUANYLATE CYCLASE GCY-9"/>
    <property type="match status" value="1"/>
</dbReference>
<evidence type="ECO:0000256" key="13">
    <source>
        <dbReference type="ARBA" id="ARBA00023293"/>
    </source>
</evidence>